<proteinExistence type="predicted"/>
<sequence length="59" mass="6729">MASGFWVVPMTDRAREISAFITPFGLIEWSHMPFGLKNAPQIYQRLVDNASYGILKISR</sequence>
<comment type="caution">
    <text evidence="2">The sequence shown here is derived from an EMBL/GenBank/DDBJ whole genome shotgun (WGS) entry which is preliminary data.</text>
</comment>
<keyword evidence="3" id="KW-1185">Reference proteome</keyword>
<dbReference type="Pfam" id="PF00078">
    <property type="entry name" value="RVT_1"/>
    <property type="match status" value="1"/>
</dbReference>
<dbReference type="SUPFAM" id="SSF56672">
    <property type="entry name" value="DNA/RNA polymerases"/>
    <property type="match status" value="1"/>
</dbReference>
<keyword evidence="2" id="KW-0695">RNA-directed DNA polymerase</keyword>
<reference evidence="3" key="1">
    <citation type="submission" date="2017-03" db="EMBL/GenBank/DDBJ databases">
        <title>Phytopthora megakarya and P. palmivora, two closely related causual agents of cacao black pod achieved similar genome size and gene model numbers by different mechanisms.</title>
        <authorList>
            <person name="Ali S."/>
            <person name="Shao J."/>
            <person name="Larry D.J."/>
            <person name="Kronmiller B."/>
            <person name="Shen D."/>
            <person name="Strem M.D."/>
            <person name="Melnick R.L."/>
            <person name="Guiltinan M.J."/>
            <person name="Tyler B.M."/>
            <person name="Meinhardt L.W."/>
            <person name="Bailey B.A."/>
        </authorList>
    </citation>
    <scope>NUCLEOTIDE SEQUENCE [LARGE SCALE GENOMIC DNA]</scope>
    <source>
        <strain evidence="3">zdho120</strain>
    </source>
</reference>
<keyword evidence="2" id="KW-0808">Transferase</keyword>
<accession>A0A225UPJ6</accession>
<dbReference type="PANTHER" id="PTHR33064:SF37">
    <property type="entry name" value="RIBONUCLEASE H"/>
    <property type="match status" value="1"/>
</dbReference>
<dbReference type="AlphaFoldDB" id="A0A225UPJ6"/>
<gene>
    <name evidence="2" type="ORF">PHMEG_00035176</name>
</gene>
<dbReference type="EMBL" id="NBNE01013611">
    <property type="protein sequence ID" value="OWY94955.1"/>
    <property type="molecule type" value="Genomic_DNA"/>
</dbReference>
<dbReference type="PANTHER" id="PTHR33064">
    <property type="entry name" value="POL PROTEIN"/>
    <property type="match status" value="1"/>
</dbReference>
<evidence type="ECO:0000313" key="3">
    <source>
        <dbReference type="Proteomes" id="UP000198211"/>
    </source>
</evidence>
<dbReference type="InterPro" id="IPR051320">
    <property type="entry name" value="Viral_Replic_Matur_Polypro"/>
</dbReference>
<feature type="domain" description="Reverse transcriptase" evidence="1">
    <location>
        <begin position="2"/>
        <end position="54"/>
    </location>
</feature>
<dbReference type="GO" id="GO:0003964">
    <property type="term" value="F:RNA-directed DNA polymerase activity"/>
    <property type="evidence" value="ECO:0007669"/>
    <property type="project" value="UniProtKB-KW"/>
</dbReference>
<dbReference type="Gene3D" id="3.30.70.270">
    <property type="match status" value="1"/>
</dbReference>
<protein>
    <submittedName>
        <fullName evidence="2">Reverse transcriptase</fullName>
    </submittedName>
</protein>
<dbReference type="InterPro" id="IPR043128">
    <property type="entry name" value="Rev_trsase/Diguanyl_cyclase"/>
</dbReference>
<keyword evidence="2" id="KW-0548">Nucleotidyltransferase</keyword>
<dbReference type="OrthoDB" id="118187at2759"/>
<dbReference type="Proteomes" id="UP000198211">
    <property type="component" value="Unassembled WGS sequence"/>
</dbReference>
<evidence type="ECO:0000259" key="1">
    <source>
        <dbReference type="Pfam" id="PF00078"/>
    </source>
</evidence>
<dbReference type="Gene3D" id="3.10.10.10">
    <property type="entry name" value="HIV Type 1 Reverse Transcriptase, subunit A, domain 1"/>
    <property type="match status" value="1"/>
</dbReference>
<evidence type="ECO:0000313" key="2">
    <source>
        <dbReference type="EMBL" id="OWY94955.1"/>
    </source>
</evidence>
<organism evidence="2 3">
    <name type="scientific">Phytophthora megakarya</name>
    <dbReference type="NCBI Taxonomy" id="4795"/>
    <lineage>
        <taxon>Eukaryota</taxon>
        <taxon>Sar</taxon>
        <taxon>Stramenopiles</taxon>
        <taxon>Oomycota</taxon>
        <taxon>Peronosporomycetes</taxon>
        <taxon>Peronosporales</taxon>
        <taxon>Peronosporaceae</taxon>
        <taxon>Phytophthora</taxon>
    </lineage>
</organism>
<dbReference type="InterPro" id="IPR043502">
    <property type="entry name" value="DNA/RNA_pol_sf"/>
</dbReference>
<name>A0A225UPJ6_9STRA</name>
<dbReference type="InterPro" id="IPR000477">
    <property type="entry name" value="RT_dom"/>
</dbReference>